<feature type="repeat" description="TPR" evidence="1">
    <location>
        <begin position="217"/>
        <end position="250"/>
    </location>
</feature>
<feature type="compositionally biased region" description="Basic and acidic residues" evidence="2">
    <location>
        <begin position="67"/>
        <end position="77"/>
    </location>
</feature>
<dbReference type="SMART" id="SM00028">
    <property type="entry name" value="TPR"/>
    <property type="match status" value="6"/>
</dbReference>
<dbReference type="Gene3D" id="1.25.40.10">
    <property type="entry name" value="Tetratricopeptide repeat domain"/>
    <property type="match status" value="5"/>
</dbReference>
<keyword evidence="3" id="KW-0732">Signal</keyword>
<dbReference type="InterPro" id="IPR011990">
    <property type="entry name" value="TPR-like_helical_dom_sf"/>
</dbReference>
<dbReference type="PROSITE" id="PS50005">
    <property type="entry name" value="TPR"/>
    <property type="match status" value="1"/>
</dbReference>
<dbReference type="PANTHER" id="PTHR12558:SF13">
    <property type="entry name" value="CELL DIVISION CYCLE PROTEIN 27 HOMOLOG"/>
    <property type="match status" value="1"/>
</dbReference>
<organism evidence="4 5">
    <name type="scientific">Vulgatibacter incomptus</name>
    <dbReference type="NCBI Taxonomy" id="1391653"/>
    <lineage>
        <taxon>Bacteria</taxon>
        <taxon>Pseudomonadati</taxon>
        <taxon>Myxococcota</taxon>
        <taxon>Myxococcia</taxon>
        <taxon>Myxococcales</taxon>
        <taxon>Cystobacterineae</taxon>
        <taxon>Vulgatibacteraceae</taxon>
        <taxon>Vulgatibacter</taxon>
    </lineage>
</organism>
<feature type="region of interest" description="Disordered" evidence="2">
    <location>
        <begin position="32"/>
        <end position="77"/>
    </location>
</feature>
<reference evidence="4 5" key="1">
    <citation type="submission" date="2015-08" db="EMBL/GenBank/DDBJ databases">
        <authorList>
            <person name="Babu N.S."/>
            <person name="Beckwith C.J."/>
            <person name="Beseler K.G."/>
            <person name="Brison A."/>
            <person name="Carone J.V."/>
            <person name="Caskin T.P."/>
            <person name="Diamond M."/>
            <person name="Durham M.E."/>
            <person name="Foxe J.M."/>
            <person name="Go M."/>
            <person name="Henderson B.A."/>
            <person name="Jones I.B."/>
            <person name="McGettigan J.A."/>
            <person name="Micheletti S.J."/>
            <person name="Nasrallah M.E."/>
            <person name="Ortiz D."/>
            <person name="Piller C.R."/>
            <person name="Privatt S.R."/>
            <person name="Schneider S.L."/>
            <person name="Sharp S."/>
            <person name="Smith T.C."/>
            <person name="Stanton J.D."/>
            <person name="Ullery H.E."/>
            <person name="Wilson R.J."/>
            <person name="Serrano M.G."/>
            <person name="Buck G."/>
            <person name="Lee V."/>
            <person name="Wang Y."/>
            <person name="Carvalho R."/>
            <person name="Voegtly L."/>
            <person name="Shi R."/>
            <person name="Duckworth R."/>
            <person name="Johnson A."/>
            <person name="Loviza R."/>
            <person name="Walstead R."/>
            <person name="Shah Z."/>
            <person name="Kiflezghi M."/>
            <person name="Wade K."/>
            <person name="Ball S.L."/>
            <person name="Bradley K.W."/>
            <person name="Asai D.J."/>
            <person name="Bowman C.A."/>
            <person name="Russell D.A."/>
            <person name="Pope W.H."/>
            <person name="Jacobs-Sera D."/>
            <person name="Hendrix R.W."/>
            <person name="Hatfull G.F."/>
        </authorList>
    </citation>
    <scope>NUCLEOTIDE SEQUENCE [LARGE SCALE GENOMIC DNA]</scope>
    <source>
        <strain evidence="4 5">DSM 27710</strain>
    </source>
</reference>
<keyword evidence="1" id="KW-0802">TPR repeat</keyword>
<dbReference type="EMBL" id="CP012332">
    <property type="protein sequence ID" value="AKU90565.1"/>
    <property type="molecule type" value="Genomic_DNA"/>
</dbReference>
<evidence type="ECO:0000256" key="2">
    <source>
        <dbReference type="SAM" id="MobiDB-lite"/>
    </source>
</evidence>
<evidence type="ECO:0000313" key="5">
    <source>
        <dbReference type="Proteomes" id="UP000055590"/>
    </source>
</evidence>
<dbReference type="Pfam" id="PF13174">
    <property type="entry name" value="TPR_6"/>
    <property type="match status" value="4"/>
</dbReference>
<protein>
    <submittedName>
        <fullName evidence="4">TPR domain protein, putative component of TonB system</fullName>
    </submittedName>
</protein>
<evidence type="ECO:0000256" key="3">
    <source>
        <dbReference type="SAM" id="SignalP"/>
    </source>
</evidence>
<dbReference type="PANTHER" id="PTHR12558">
    <property type="entry name" value="CELL DIVISION CYCLE 16,23,27"/>
    <property type="match status" value="1"/>
</dbReference>
<dbReference type="AlphaFoldDB" id="A0A0K1PAM1"/>
<name>A0A0K1PAM1_9BACT</name>
<gene>
    <name evidence="4" type="ORF">AKJ08_0952</name>
</gene>
<dbReference type="KEGG" id="vin:AKJ08_0952"/>
<dbReference type="STRING" id="1391653.AKJ08_0952"/>
<dbReference type="RefSeq" id="WP_169788744.1">
    <property type="nucleotide sequence ID" value="NZ_CP012332.1"/>
</dbReference>
<sequence length="1168" mass="131848">MKALFRVLTIAVGAATAAAPLVVHAAPPAKTGAKAAAPKANAKGGASAGKAEERQTPASFGGGPQLDESKRTAAADKKRDEAIAELKEIIPSIETGDQKSELLFQLAELWIEKSKYVYFGEFAVADERYKTWIECVNEEGESHCGVEPKADNHQSELYRTEALRLYEQILKDSPTYPRKDEVLFALATNLYEKGDKNGAIERHRDLVTQYPNSRFVGDSYIAMGEHYFNANDLARAETAYKKALESSVNEPRVYNFALYKLGWCAYNAGEYTDSLKKFQEVVDRSEAQRTKNEVALKGEAMRDMVMTWQSLGQVEEANDYYKRKTSKAGARNYFSMLANRYFSDGNNDLAIRALRLLIDEEPYDPRNPEYQSNIVRSYEGLRQRDRVVAEMKVLVANYKPGSAWSVANKSNQAALANAYDLSESAMRELVTQYHQEAQKTKEVKTYRLAAEIYKEYLDSFAESDSAYNLRFYYAEILWTLEEWEKAAEQYEVTYDKDPNGSYSKTAAYNALLAYEKLIAIDKGELERGNLRDDQKVDEKKGKGKDAKSKKIIAVTIDKNTKEEAIPKWETKMIEACDRYALIAAADPRLAADEINVRYKSAFIYYDRKHFTQAANRFGDIILKWPDDAQARKAADLSLNILEIREEWSDLARLSRAFYGNKKLAKPGEKWTQELAKIMEGAQYKYIDLIVYQKEKRSEEAAGMFRDFVKEFPKSDYASQALLYSMEIYTKANKLDQGMAVAEQLLTEYPTSQHRPAAIWSLAKFNEQTADFTKASSYFLQYAREWEEKVGLRPDPAGDPKKKLALKKPEDVIKANGDEAAKASDALFNAALWTEGMGDSERAIALFREYAEKYSTVPNAESPVKIAFHIAEIHDLQKDWSRAEKAYEDFLKLYEKRASAGEIFFARYKRARALEHLKRKDEAMKLLEVCAKEFPKVSEADRGKSDYRDAYAYSQFSLLEPKWKAYVAIKFDKVKTLKTALQAKMKTTPTMEADFRNVIAIGSGDWAIAALTRIGMMYQDFSRNFVESPDPPGLDFDQLDLYRAELENRAFPLEEKAIEAYEMALAKSYEIGVYNEYTLAAQDALNRFKPGEYGEVRQVAYTGSEFFSRASAALEASASFGSALEAKAKDGAVAAPVDAAEGSEEAPKAQEVAPAKKKGVLIMDKAAAK</sequence>
<feature type="signal peptide" evidence="3">
    <location>
        <begin position="1"/>
        <end position="25"/>
    </location>
</feature>
<dbReference type="Pfam" id="PF13432">
    <property type="entry name" value="TPR_16"/>
    <property type="match status" value="2"/>
</dbReference>
<feature type="compositionally biased region" description="Low complexity" evidence="2">
    <location>
        <begin position="32"/>
        <end position="49"/>
    </location>
</feature>
<proteinExistence type="predicted"/>
<feature type="chain" id="PRO_5005465390" evidence="3">
    <location>
        <begin position="26"/>
        <end position="1168"/>
    </location>
</feature>
<dbReference type="Proteomes" id="UP000055590">
    <property type="component" value="Chromosome"/>
</dbReference>
<dbReference type="InterPro" id="IPR019734">
    <property type="entry name" value="TPR_rpt"/>
</dbReference>
<evidence type="ECO:0000313" key="4">
    <source>
        <dbReference type="EMBL" id="AKU90565.1"/>
    </source>
</evidence>
<keyword evidence="5" id="KW-1185">Reference proteome</keyword>
<dbReference type="SUPFAM" id="SSF48452">
    <property type="entry name" value="TPR-like"/>
    <property type="match status" value="2"/>
</dbReference>
<accession>A0A0K1PAM1</accession>
<evidence type="ECO:0000256" key="1">
    <source>
        <dbReference type="PROSITE-ProRule" id="PRU00339"/>
    </source>
</evidence>